<sequence>MSHQGSRSNVGDSRTYEGGDQHTYSRSEVSEFGRTHRVNMAGYPDQGTDDKEKIMNKLRGEDVRIQYRLQTKSPQILTDHVLQIQDQINNRMKHEPGYIATMHGHAPSKGAMIDAEIAKEEAEMLHKLKAHTESMPGKK</sequence>
<dbReference type="Proteomes" id="UP000635477">
    <property type="component" value="Unassembled WGS sequence"/>
</dbReference>
<dbReference type="EMBL" id="JABEYC010000354">
    <property type="protein sequence ID" value="KAF4978627.1"/>
    <property type="molecule type" value="Genomic_DNA"/>
</dbReference>
<accession>A0A8H4UL38</accession>
<evidence type="ECO:0000256" key="1">
    <source>
        <dbReference type="SAM" id="MobiDB-lite"/>
    </source>
</evidence>
<dbReference type="PANTHER" id="PTHR39475:SF1">
    <property type="entry name" value="CONIDIATION-SPECIFIC PROTEIN 6"/>
    <property type="match status" value="1"/>
</dbReference>
<dbReference type="AlphaFoldDB" id="A0A8H4UL38"/>
<feature type="region of interest" description="Disordered" evidence="1">
    <location>
        <begin position="1"/>
        <end position="51"/>
    </location>
</feature>
<feature type="compositionally biased region" description="Polar residues" evidence="1">
    <location>
        <begin position="1"/>
        <end position="12"/>
    </location>
</feature>
<reference evidence="2" key="2">
    <citation type="submission" date="2020-05" db="EMBL/GenBank/DDBJ databases">
        <authorList>
            <person name="Kim H.-S."/>
            <person name="Proctor R.H."/>
            <person name="Brown D.W."/>
        </authorList>
    </citation>
    <scope>NUCLEOTIDE SEQUENCE</scope>
    <source>
        <strain evidence="2">NRRL 22465</strain>
    </source>
</reference>
<gene>
    <name evidence="2" type="ORF">FZEAL_5030</name>
</gene>
<evidence type="ECO:0000313" key="2">
    <source>
        <dbReference type="EMBL" id="KAF4978627.1"/>
    </source>
</evidence>
<name>A0A8H4UL38_9HYPO</name>
<dbReference type="PANTHER" id="PTHR39475">
    <property type="entry name" value="CONIDIATION-SPECIFIC PROTEIN 6"/>
    <property type="match status" value="1"/>
</dbReference>
<organism evidence="2 3">
    <name type="scientific">Fusarium zealandicum</name>
    <dbReference type="NCBI Taxonomy" id="1053134"/>
    <lineage>
        <taxon>Eukaryota</taxon>
        <taxon>Fungi</taxon>
        <taxon>Dikarya</taxon>
        <taxon>Ascomycota</taxon>
        <taxon>Pezizomycotina</taxon>
        <taxon>Sordariomycetes</taxon>
        <taxon>Hypocreomycetidae</taxon>
        <taxon>Hypocreales</taxon>
        <taxon>Nectriaceae</taxon>
        <taxon>Fusarium</taxon>
        <taxon>Fusarium staphyleae species complex</taxon>
    </lineage>
</organism>
<comment type="caution">
    <text evidence="2">The sequence shown here is derived from an EMBL/GenBank/DDBJ whole genome shotgun (WGS) entry which is preliminary data.</text>
</comment>
<evidence type="ECO:0000313" key="3">
    <source>
        <dbReference type="Proteomes" id="UP000635477"/>
    </source>
</evidence>
<dbReference type="OrthoDB" id="3358750at2759"/>
<reference evidence="2" key="1">
    <citation type="journal article" date="2020" name="BMC Genomics">
        <title>Correction to: Identification and distribution of gene clusters required for synthesis of sphingolipid metabolism inhibitors in diverse species of the filamentous fungus Fusarium.</title>
        <authorList>
            <person name="Kim H.S."/>
            <person name="Lohmar J.M."/>
            <person name="Busman M."/>
            <person name="Brown D.W."/>
            <person name="Naumann T.A."/>
            <person name="Divon H.H."/>
            <person name="Lysoe E."/>
            <person name="Uhlig S."/>
            <person name="Proctor R.H."/>
        </authorList>
    </citation>
    <scope>NUCLEOTIDE SEQUENCE</scope>
    <source>
        <strain evidence="2">NRRL 22465</strain>
    </source>
</reference>
<feature type="compositionally biased region" description="Basic and acidic residues" evidence="1">
    <location>
        <begin position="14"/>
        <end position="34"/>
    </location>
</feature>
<protein>
    <submittedName>
        <fullName evidence="2">Uncharacterized protein</fullName>
    </submittedName>
</protein>
<proteinExistence type="predicted"/>
<keyword evidence="3" id="KW-1185">Reference proteome</keyword>